<feature type="transmembrane region" description="Helical" evidence="1">
    <location>
        <begin position="101"/>
        <end position="121"/>
    </location>
</feature>
<evidence type="ECO:0000313" key="2">
    <source>
        <dbReference type="EMBL" id="KTD47822.1"/>
    </source>
</evidence>
<accession>A0A378KQ68</accession>
<proteinExistence type="predicted"/>
<dbReference type="RefSeq" id="WP_058474350.1">
    <property type="nucleotide sequence ID" value="NZ_CAAAIL010000008.1"/>
</dbReference>
<dbReference type="AlphaFoldDB" id="A0A378KQ68"/>
<evidence type="ECO:0000313" key="3">
    <source>
        <dbReference type="EMBL" id="STY16715.1"/>
    </source>
</evidence>
<keyword evidence="1" id="KW-0812">Transmembrane</keyword>
<reference evidence="2 4" key="1">
    <citation type="submission" date="2015-11" db="EMBL/GenBank/DDBJ databases">
        <title>Genomic analysis of 38 Legionella species identifies large and diverse effector repertoires.</title>
        <authorList>
            <person name="Burstein D."/>
            <person name="Amaro F."/>
            <person name="Zusman T."/>
            <person name="Lifshitz Z."/>
            <person name="Cohen O."/>
            <person name="Gilbert J.A."/>
            <person name="Pupko T."/>
            <person name="Shuman H.A."/>
            <person name="Segal G."/>
        </authorList>
    </citation>
    <scope>NUCLEOTIDE SEQUENCE [LARGE SCALE GENOMIC DNA]</scope>
    <source>
        <strain evidence="2 4">ATCC 49507</strain>
    </source>
</reference>
<evidence type="ECO:0000313" key="5">
    <source>
        <dbReference type="Proteomes" id="UP000254230"/>
    </source>
</evidence>
<keyword evidence="4" id="KW-1185">Reference proteome</keyword>
<name>A0A378KQ68_9GAMM</name>
<gene>
    <name evidence="2" type="ORF">Lqua_2215</name>
    <name evidence="3" type="ORF">NCTC12376_00507</name>
</gene>
<dbReference type="EMBL" id="LNYR01000031">
    <property type="protein sequence ID" value="KTD47822.1"/>
    <property type="molecule type" value="Genomic_DNA"/>
</dbReference>
<feature type="transmembrane region" description="Helical" evidence="1">
    <location>
        <begin position="50"/>
        <end position="80"/>
    </location>
</feature>
<dbReference type="EMBL" id="UGOW01000001">
    <property type="protein sequence ID" value="STY16715.1"/>
    <property type="molecule type" value="Genomic_DNA"/>
</dbReference>
<dbReference type="OrthoDB" id="5651921at2"/>
<organism evidence="3 5">
    <name type="scientific">Legionella quateirensis</name>
    <dbReference type="NCBI Taxonomy" id="45072"/>
    <lineage>
        <taxon>Bacteria</taxon>
        <taxon>Pseudomonadati</taxon>
        <taxon>Pseudomonadota</taxon>
        <taxon>Gammaproteobacteria</taxon>
        <taxon>Legionellales</taxon>
        <taxon>Legionellaceae</taxon>
        <taxon>Legionella</taxon>
    </lineage>
</organism>
<keyword evidence="1" id="KW-0472">Membrane</keyword>
<evidence type="ECO:0000256" key="1">
    <source>
        <dbReference type="SAM" id="Phobius"/>
    </source>
</evidence>
<protein>
    <submittedName>
        <fullName evidence="2 3">Integral membrane protein</fullName>
    </submittedName>
</protein>
<evidence type="ECO:0000313" key="4">
    <source>
        <dbReference type="Proteomes" id="UP000054639"/>
    </source>
</evidence>
<sequence>MTFQEFLKKFNTFLFDQCGTTNNLFDHVRLDKKTPIKSLFFNPYKSPKDFLYQGASIVAAPICLTIISLELATASLYLGLKSIFDLTQLKTHVAKIHIIDAVVHLVFSVIAAIVGLASPVINLVDFVGSGINTMIHGNESQQEMHQSLNN</sequence>
<dbReference type="Proteomes" id="UP000254230">
    <property type="component" value="Unassembled WGS sequence"/>
</dbReference>
<reference evidence="3 5" key="2">
    <citation type="submission" date="2018-06" db="EMBL/GenBank/DDBJ databases">
        <authorList>
            <consortium name="Pathogen Informatics"/>
            <person name="Doyle S."/>
        </authorList>
    </citation>
    <scope>NUCLEOTIDE SEQUENCE [LARGE SCALE GENOMIC DNA]</scope>
    <source>
        <strain evidence="3 5">NCTC12376</strain>
    </source>
</reference>
<keyword evidence="1" id="KW-1133">Transmembrane helix</keyword>
<dbReference type="Proteomes" id="UP000054639">
    <property type="component" value="Unassembled WGS sequence"/>
</dbReference>